<dbReference type="EC" id="2.7.13.3" evidence="3"/>
<keyword evidence="9" id="KW-0902">Two-component regulatory system</keyword>
<dbReference type="PROSITE" id="PS50109">
    <property type="entry name" value="HIS_KIN"/>
    <property type="match status" value="1"/>
</dbReference>
<dbReference type="SUPFAM" id="SSF47384">
    <property type="entry name" value="Homodimeric domain of signal transducing histidine kinase"/>
    <property type="match status" value="1"/>
</dbReference>
<dbReference type="EMBL" id="VJWL01000002">
    <property type="protein sequence ID" value="TRW48952.1"/>
    <property type="molecule type" value="Genomic_DNA"/>
</dbReference>
<keyword evidence="6 11" id="KW-0812">Transmembrane</keyword>
<dbReference type="FunFam" id="3.30.565.10:FF:000006">
    <property type="entry name" value="Sensor histidine kinase WalK"/>
    <property type="match status" value="1"/>
</dbReference>
<evidence type="ECO:0000256" key="4">
    <source>
        <dbReference type="ARBA" id="ARBA00022553"/>
    </source>
</evidence>
<keyword evidence="10 11" id="KW-0472">Membrane</keyword>
<evidence type="ECO:0000259" key="12">
    <source>
        <dbReference type="PROSITE" id="PS50109"/>
    </source>
</evidence>
<dbReference type="SMART" id="SM00388">
    <property type="entry name" value="HisKA"/>
    <property type="match status" value="1"/>
</dbReference>
<evidence type="ECO:0000256" key="1">
    <source>
        <dbReference type="ARBA" id="ARBA00000085"/>
    </source>
</evidence>
<evidence type="ECO:0000256" key="2">
    <source>
        <dbReference type="ARBA" id="ARBA00004370"/>
    </source>
</evidence>
<evidence type="ECO:0000256" key="6">
    <source>
        <dbReference type="ARBA" id="ARBA00022692"/>
    </source>
</evidence>
<dbReference type="SUPFAM" id="SSF55874">
    <property type="entry name" value="ATPase domain of HSP90 chaperone/DNA topoisomerase II/histidine kinase"/>
    <property type="match status" value="1"/>
</dbReference>
<evidence type="ECO:0000256" key="11">
    <source>
        <dbReference type="SAM" id="Phobius"/>
    </source>
</evidence>
<feature type="transmembrane region" description="Helical" evidence="11">
    <location>
        <begin position="16"/>
        <end position="39"/>
    </location>
</feature>
<dbReference type="OrthoDB" id="9804645at2"/>
<sequence length="468" mass="52131">MSILRGFTYLQTRTQLFLAIAGSSLLLVGLILISTRYFFVQDFTRYMAEQERQRLQQVSVVLSDYYGRYERIGFTDELSERELWRAILSDIQRDVWLEPERFNLDSDLAFSELNFVTESGELIFGPRIEDAVSELVIYDSEILGILSTPMPRGAIAPIDAVFSQQQRETLMYAGTAAVILAALVAFLFAHGLRRRLQSLRHSTESLAAGDAKIRFSQSGADDVAQLGRTLNTLAATLQANETQRREFMADVAHELRTPLTVLQGELEAIEDGVRKADSAVIRRLQGQTKQLTRLVQDIDTLAQADLGGLGYQWRQVDIVRITQELCQQFQGPAQEQGLSLACVCDADTATAYADPDRLRQVLSNLLTNSLRYTDAPGEIRVHVLRSSHGVEVVVEDSAPGVDAEHLPFLFDRFYRVHRDRARHTGGSGLGLALVERIVHAHAGKVSASPSQLGGLRVAIQLFNQSELV</sequence>
<dbReference type="Pfam" id="PF00672">
    <property type="entry name" value="HAMP"/>
    <property type="match status" value="1"/>
</dbReference>
<protein>
    <recommendedName>
        <fullName evidence="3">histidine kinase</fullName>
        <ecNumber evidence="3">2.7.13.3</ecNumber>
    </recommendedName>
</protein>
<dbReference type="SMART" id="SM00387">
    <property type="entry name" value="HATPase_c"/>
    <property type="match status" value="1"/>
</dbReference>
<dbReference type="Pfam" id="PF00512">
    <property type="entry name" value="HisKA"/>
    <property type="match status" value="1"/>
</dbReference>
<dbReference type="InterPro" id="IPR003660">
    <property type="entry name" value="HAMP_dom"/>
</dbReference>
<evidence type="ECO:0000256" key="3">
    <source>
        <dbReference type="ARBA" id="ARBA00012438"/>
    </source>
</evidence>
<evidence type="ECO:0000256" key="5">
    <source>
        <dbReference type="ARBA" id="ARBA00022679"/>
    </source>
</evidence>
<dbReference type="PRINTS" id="PR00344">
    <property type="entry name" value="BCTRLSENSOR"/>
</dbReference>
<dbReference type="InterPro" id="IPR003594">
    <property type="entry name" value="HATPase_dom"/>
</dbReference>
<dbReference type="RefSeq" id="WP_143235937.1">
    <property type="nucleotide sequence ID" value="NZ_VJWL01000002.1"/>
</dbReference>
<evidence type="ECO:0000259" key="13">
    <source>
        <dbReference type="PROSITE" id="PS50885"/>
    </source>
</evidence>
<dbReference type="CDD" id="cd00082">
    <property type="entry name" value="HisKA"/>
    <property type="match status" value="1"/>
</dbReference>
<comment type="catalytic activity">
    <reaction evidence="1">
        <text>ATP + protein L-histidine = ADP + protein N-phospho-L-histidine.</text>
        <dbReference type="EC" id="2.7.13.3"/>
    </reaction>
</comment>
<dbReference type="InterPro" id="IPR005467">
    <property type="entry name" value="His_kinase_dom"/>
</dbReference>
<accession>A0A552X1N4</accession>
<keyword evidence="8 11" id="KW-1133">Transmembrane helix</keyword>
<name>A0A552X1N4_9GAMM</name>
<dbReference type="InterPro" id="IPR036890">
    <property type="entry name" value="HATPase_C_sf"/>
</dbReference>
<keyword evidence="15" id="KW-1185">Reference proteome</keyword>
<evidence type="ECO:0000313" key="15">
    <source>
        <dbReference type="Proteomes" id="UP000320359"/>
    </source>
</evidence>
<dbReference type="PANTHER" id="PTHR45436">
    <property type="entry name" value="SENSOR HISTIDINE KINASE YKOH"/>
    <property type="match status" value="1"/>
</dbReference>
<comment type="caution">
    <text evidence="14">The sequence shown here is derived from an EMBL/GenBank/DDBJ whole genome shotgun (WGS) entry which is preliminary data.</text>
</comment>
<dbReference type="InterPro" id="IPR050428">
    <property type="entry name" value="TCS_sensor_his_kinase"/>
</dbReference>
<feature type="domain" description="HAMP" evidence="13">
    <location>
        <begin position="190"/>
        <end position="242"/>
    </location>
</feature>
<evidence type="ECO:0000256" key="7">
    <source>
        <dbReference type="ARBA" id="ARBA00022777"/>
    </source>
</evidence>
<dbReference type="FunFam" id="1.10.287.130:FF:000001">
    <property type="entry name" value="Two-component sensor histidine kinase"/>
    <property type="match status" value="1"/>
</dbReference>
<feature type="domain" description="Histidine kinase" evidence="12">
    <location>
        <begin position="250"/>
        <end position="465"/>
    </location>
</feature>
<dbReference type="PROSITE" id="PS50885">
    <property type="entry name" value="HAMP"/>
    <property type="match status" value="1"/>
</dbReference>
<keyword evidence="5" id="KW-0808">Transferase</keyword>
<dbReference type="Proteomes" id="UP000320359">
    <property type="component" value="Unassembled WGS sequence"/>
</dbReference>
<dbReference type="InterPro" id="IPR036097">
    <property type="entry name" value="HisK_dim/P_sf"/>
</dbReference>
<dbReference type="PANTHER" id="PTHR45436:SF5">
    <property type="entry name" value="SENSOR HISTIDINE KINASE TRCS"/>
    <property type="match status" value="1"/>
</dbReference>
<dbReference type="Pfam" id="PF02518">
    <property type="entry name" value="HATPase_c"/>
    <property type="match status" value="1"/>
</dbReference>
<dbReference type="GO" id="GO:0005886">
    <property type="term" value="C:plasma membrane"/>
    <property type="evidence" value="ECO:0007669"/>
    <property type="project" value="TreeGrafter"/>
</dbReference>
<dbReference type="Gene3D" id="6.10.340.10">
    <property type="match status" value="1"/>
</dbReference>
<dbReference type="CDD" id="cd06225">
    <property type="entry name" value="HAMP"/>
    <property type="match status" value="1"/>
</dbReference>
<dbReference type="InterPro" id="IPR003661">
    <property type="entry name" value="HisK_dim/P_dom"/>
</dbReference>
<evidence type="ECO:0000256" key="9">
    <source>
        <dbReference type="ARBA" id="ARBA00023012"/>
    </source>
</evidence>
<dbReference type="Gene3D" id="1.10.287.130">
    <property type="match status" value="1"/>
</dbReference>
<proteinExistence type="predicted"/>
<evidence type="ECO:0000313" key="14">
    <source>
        <dbReference type="EMBL" id="TRW48952.1"/>
    </source>
</evidence>
<evidence type="ECO:0000256" key="8">
    <source>
        <dbReference type="ARBA" id="ARBA00022989"/>
    </source>
</evidence>
<comment type="subcellular location">
    <subcellularLocation>
        <location evidence="2">Membrane</location>
    </subcellularLocation>
</comment>
<feature type="transmembrane region" description="Helical" evidence="11">
    <location>
        <begin position="170"/>
        <end position="192"/>
    </location>
</feature>
<dbReference type="InterPro" id="IPR004358">
    <property type="entry name" value="Sig_transdc_His_kin-like_C"/>
</dbReference>
<dbReference type="AlphaFoldDB" id="A0A552X1N4"/>
<keyword evidence="4" id="KW-0597">Phosphoprotein</keyword>
<evidence type="ECO:0000256" key="10">
    <source>
        <dbReference type="ARBA" id="ARBA00023136"/>
    </source>
</evidence>
<keyword evidence="7" id="KW-0418">Kinase</keyword>
<dbReference type="Gene3D" id="3.30.565.10">
    <property type="entry name" value="Histidine kinase-like ATPase, C-terminal domain"/>
    <property type="match status" value="1"/>
</dbReference>
<reference evidence="14 15" key="1">
    <citation type="submission" date="2019-07" db="EMBL/GenBank/DDBJ databases">
        <authorList>
            <person name="Yang M."/>
            <person name="Zhao D."/>
            <person name="Xiang H."/>
        </authorList>
    </citation>
    <scope>NUCLEOTIDE SEQUENCE [LARGE SCALE GENOMIC DNA]</scope>
    <source>
        <strain evidence="14 15">IM1326</strain>
    </source>
</reference>
<organism evidence="14 15">
    <name type="scientific">Aliidiomarina halalkaliphila</name>
    <dbReference type="NCBI Taxonomy" id="2593535"/>
    <lineage>
        <taxon>Bacteria</taxon>
        <taxon>Pseudomonadati</taxon>
        <taxon>Pseudomonadota</taxon>
        <taxon>Gammaproteobacteria</taxon>
        <taxon>Alteromonadales</taxon>
        <taxon>Idiomarinaceae</taxon>
        <taxon>Aliidiomarina</taxon>
    </lineage>
</organism>
<gene>
    <name evidence="14" type="ORF">FM042_08195</name>
</gene>
<dbReference type="GO" id="GO:0000155">
    <property type="term" value="F:phosphorelay sensor kinase activity"/>
    <property type="evidence" value="ECO:0007669"/>
    <property type="project" value="InterPro"/>
</dbReference>